<protein>
    <submittedName>
        <fullName evidence="10">ABC transporter permease</fullName>
    </submittedName>
</protein>
<feature type="transmembrane region" description="Helical" evidence="7">
    <location>
        <begin position="21"/>
        <end position="42"/>
    </location>
</feature>
<evidence type="ECO:0000256" key="2">
    <source>
        <dbReference type="ARBA" id="ARBA00022475"/>
    </source>
</evidence>
<keyword evidence="3 7" id="KW-0812">Transmembrane</keyword>
<sequence>MMLMQTVSMAFKAIRANKARACLTMLGVIIGVMSVVVLVAIGQGTTASVTSSIQGMGTNLLTVSIQTRSSGRFGGFGGFNSSNQRGTVILTTDDVLSWEDSDAIAAVSPTVSGTLTVKAGNVNTSASIMGVLPSYEEIRNQGVSAGRYIIQADVDNRSAVCVVGVDIAEDLFGTTDVVGNTLSIDGRKFRIVGVLESKGTSGGTSSDAVVVVPFTLAQRMLENTSITSISVSATDAASVDAAQTYIESYLYRRYQNDSSYSVMNQSEMLSAVEETSSTLSLMLGGIAGISLLVGGIGIMNIMLVSVSERTREIGIRKAVGAKRRDILLQFLVEAVVISGLGGLLGLALGALLMDALEGVLGMALTMSMGVVQLAVGFSMAVGVVFGLYPAGKASKLRPIEALHYD</sequence>
<evidence type="ECO:0000313" key="11">
    <source>
        <dbReference type="Proteomes" id="UP000886887"/>
    </source>
</evidence>
<organism evidence="10 11">
    <name type="scientific">Candidatus Onthenecus intestinigallinarum</name>
    <dbReference type="NCBI Taxonomy" id="2840875"/>
    <lineage>
        <taxon>Bacteria</taxon>
        <taxon>Bacillati</taxon>
        <taxon>Bacillota</taxon>
        <taxon>Clostridia</taxon>
        <taxon>Eubacteriales</taxon>
        <taxon>Candidatus Onthenecus</taxon>
    </lineage>
</organism>
<feature type="transmembrane region" description="Helical" evidence="7">
    <location>
        <begin position="281"/>
        <end position="306"/>
    </location>
</feature>
<comment type="caution">
    <text evidence="10">The sequence shown here is derived from an EMBL/GenBank/DDBJ whole genome shotgun (WGS) entry which is preliminary data.</text>
</comment>
<accession>A0A9D1CRA4</accession>
<dbReference type="InterPro" id="IPR003838">
    <property type="entry name" value="ABC3_permease_C"/>
</dbReference>
<dbReference type="InterPro" id="IPR025857">
    <property type="entry name" value="MacB_PCD"/>
</dbReference>
<evidence type="ECO:0000256" key="6">
    <source>
        <dbReference type="ARBA" id="ARBA00038076"/>
    </source>
</evidence>
<dbReference type="Proteomes" id="UP000886887">
    <property type="component" value="Unassembled WGS sequence"/>
</dbReference>
<keyword evidence="5 7" id="KW-0472">Membrane</keyword>
<gene>
    <name evidence="10" type="ORF">IAB73_09200</name>
</gene>
<name>A0A9D1CRA4_9FIRM</name>
<comment type="similarity">
    <text evidence="6">Belongs to the ABC-4 integral membrane protein family.</text>
</comment>
<proteinExistence type="inferred from homology"/>
<evidence type="ECO:0000259" key="9">
    <source>
        <dbReference type="Pfam" id="PF12704"/>
    </source>
</evidence>
<reference evidence="10" key="2">
    <citation type="journal article" date="2021" name="PeerJ">
        <title>Extensive microbial diversity within the chicken gut microbiome revealed by metagenomics and culture.</title>
        <authorList>
            <person name="Gilroy R."/>
            <person name="Ravi A."/>
            <person name="Getino M."/>
            <person name="Pursley I."/>
            <person name="Horton D.L."/>
            <person name="Alikhan N.F."/>
            <person name="Baker D."/>
            <person name="Gharbi K."/>
            <person name="Hall N."/>
            <person name="Watson M."/>
            <person name="Adriaenssens E.M."/>
            <person name="Foster-Nyarko E."/>
            <person name="Jarju S."/>
            <person name="Secka A."/>
            <person name="Antonio M."/>
            <person name="Oren A."/>
            <person name="Chaudhuri R.R."/>
            <person name="La Ragione R."/>
            <person name="Hildebrand F."/>
            <person name="Pallen M.J."/>
        </authorList>
    </citation>
    <scope>NUCLEOTIDE SEQUENCE</scope>
    <source>
        <strain evidence="10">ChiSxjej2B14-6234</strain>
    </source>
</reference>
<evidence type="ECO:0000313" key="10">
    <source>
        <dbReference type="EMBL" id="HIQ72367.1"/>
    </source>
</evidence>
<evidence type="ECO:0000256" key="3">
    <source>
        <dbReference type="ARBA" id="ARBA00022692"/>
    </source>
</evidence>
<dbReference type="InterPro" id="IPR050250">
    <property type="entry name" value="Macrolide_Exporter_MacB"/>
</dbReference>
<reference evidence="10" key="1">
    <citation type="submission" date="2020-10" db="EMBL/GenBank/DDBJ databases">
        <authorList>
            <person name="Gilroy R."/>
        </authorList>
    </citation>
    <scope>NUCLEOTIDE SEQUENCE</scope>
    <source>
        <strain evidence="10">ChiSxjej2B14-6234</strain>
    </source>
</reference>
<keyword evidence="2" id="KW-1003">Cell membrane</keyword>
<evidence type="ECO:0000256" key="7">
    <source>
        <dbReference type="SAM" id="Phobius"/>
    </source>
</evidence>
<evidence type="ECO:0000256" key="5">
    <source>
        <dbReference type="ARBA" id="ARBA00023136"/>
    </source>
</evidence>
<feature type="domain" description="MacB-like periplasmic core" evidence="9">
    <location>
        <begin position="23"/>
        <end position="248"/>
    </location>
</feature>
<dbReference type="PANTHER" id="PTHR30572:SF4">
    <property type="entry name" value="ABC TRANSPORTER PERMEASE YTRF"/>
    <property type="match status" value="1"/>
</dbReference>
<dbReference type="EMBL" id="DVFJ01000034">
    <property type="protein sequence ID" value="HIQ72367.1"/>
    <property type="molecule type" value="Genomic_DNA"/>
</dbReference>
<evidence type="ECO:0000259" key="8">
    <source>
        <dbReference type="Pfam" id="PF02687"/>
    </source>
</evidence>
<feature type="transmembrane region" description="Helical" evidence="7">
    <location>
        <begin position="359"/>
        <end position="388"/>
    </location>
</feature>
<comment type="subcellular location">
    <subcellularLocation>
        <location evidence="1">Cell membrane</location>
        <topology evidence="1">Multi-pass membrane protein</topology>
    </subcellularLocation>
</comment>
<feature type="domain" description="ABC3 transporter permease C-terminal" evidence="8">
    <location>
        <begin position="286"/>
        <end position="396"/>
    </location>
</feature>
<feature type="transmembrane region" description="Helical" evidence="7">
    <location>
        <begin position="327"/>
        <end position="353"/>
    </location>
</feature>
<dbReference type="Pfam" id="PF02687">
    <property type="entry name" value="FtsX"/>
    <property type="match status" value="1"/>
</dbReference>
<dbReference type="PANTHER" id="PTHR30572">
    <property type="entry name" value="MEMBRANE COMPONENT OF TRANSPORTER-RELATED"/>
    <property type="match status" value="1"/>
</dbReference>
<dbReference type="GO" id="GO:0022857">
    <property type="term" value="F:transmembrane transporter activity"/>
    <property type="evidence" value="ECO:0007669"/>
    <property type="project" value="TreeGrafter"/>
</dbReference>
<keyword evidence="4 7" id="KW-1133">Transmembrane helix</keyword>
<dbReference type="Pfam" id="PF12704">
    <property type="entry name" value="MacB_PCD"/>
    <property type="match status" value="1"/>
</dbReference>
<evidence type="ECO:0000256" key="4">
    <source>
        <dbReference type="ARBA" id="ARBA00022989"/>
    </source>
</evidence>
<evidence type="ECO:0000256" key="1">
    <source>
        <dbReference type="ARBA" id="ARBA00004651"/>
    </source>
</evidence>
<dbReference type="GO" id="GO:0005886">
    <property type="term" value="C:plasma membrane"/>
    <property type="evidence" value="ECO:0007669"/>
    <property type="project" value="UniProtKB-SubCell"/>
</dbReference>
<dbReference type="AlphaFoldDB" id="A0A9D1CRA4"/>